<keyword evidence="1" id="KW-0862">Zinc</keyword>
<dbReference type="PROSITE" id="PS50966">
    <property type="entry name" value="ZF_SWIM"/>
    <property type="match status" value="1"/>
</dbReference>
<keyword evidence="1" id="KW-0539">Nucleus</keyword>
<proteinExistence type="inferred from homology"/>
<name>M8B1T9_AEGTA</name>
<keyword evidence="1" id="KW-0479">Metal-binding</keyword>
<dbReference type="GO" id="GO:0008270">
    <property type="term" value="F:zinc ion binding"/>
    <property type="evidence" value="ECO:0007669"/>
    <property type="project" value="UniProtKB-UniRule"/>
</dbReference>
<comment type="function">
    <text evidence="1">Putative transcription activator involved in regulating light control of development.</text>
</comment>
<dbReference type="Pfam" id="PF04434">
    <property type="entry name" value="SWIM"/>
    <property type="match status" value="1"/>
</dbReference>
<dbReference type="InterPro" id="IPR007527">
    <property type="entry name" value="Znf_SWIM"/>
</dbReference>
<dbReference type="AlphaFoldDB" id="M8B1T9"/>
<dbReference type="GO" id="GO:0006355">
    <property type="term" value="P:regulation of DNA-templated transcription"/>
    <property type="evidence" value="ECO:0007669"/>
    <property type="project" value="UniProtKB-UniRule"/>
</dbReference>
<dbReference type="PANTHER" id="PTHR31669:SF296">
    <property type="entry name" value="PROTEIN FAR1-RELATED SEQUENCE"/>
    <property type="match status" value="1"/>
</dbReference>
<comment type="similarity">
    <text evidence="1">Belongs to the FHY3/FAR1 family.</text>
</comment>
<keyword evidence="1" id="KW-0863">Zinc-finger</keyword>
<sequence>MGHKAHPRCAPPLSPLAATQMGSGAAATPGEGTLGGGAAPPLPLYILETTARSEGFNDVLEKYVNPNNSLIEFATQYTAIQEKVMVAVAKEQVDTIYKEANMYSLNPIELQMRGIYTQNLFSKFQVEMKLKTAYGCDTLQDGTFRMWSLRGILPKYGDRDYHVQANKDEGVYACTCCKCDRDGLLCAHILRVLE</sequence>
<evidence type="ECO:0000313" key="2">
    <source>
        <dbReference type="EnsemblPlants" id="EMT07555"/>
    </source>
</evidence>
<dbReference type="PANTHER" id="PTHR31669">
    <property type="entry name" value="PROTEIN FAR1-RELATED SEQUENCE 10-RELATED"/>
    <property type="match status" value="1"/>
</dbReference>
<dbReference type="InterPro" id="IPR031052">
    <property type="entry name" value="FHY3/FAR1"/>
</dbReference>
<protein>
    <recommendedName>
        <fullName evidence="1">Protein FAR1-RELATED SEQUENCE</fullName>
    </recommendedName>
</protein>
<dbReference type="EnsemblPlants" id="EMT07555">
    <property type="protein sequence ID" value="EMT07555"/>
    <property type="gene ID" value="F775_04876"/>
</dbReference>
<evidence type="ECO:0000256" key="1">
    <source>
        <dbReference type="RuleBase" id="RU367018"/>
    </source>
</evidence>
<reference evidence="2" key="1">
    <citation type="submission" date="2015-06" db="UniProtKB">
        <authorList>
            <consortium name="EnsemblPlants"/>
        </authorList>
    </citation>
    <scope>IDENTIFICATION</scope>
</reference>
<accession>M8B1T9</accession>
<dbReference type="GO" id="GO:0005634">
    <property type="term" value="C:nucleus"/>
    <property type="evidence" value="ECO:0007669"/>
    <property type="project" value="UniProtKB-SubCell"/>
</dbReference>
<comment type="subcellular location">
    <subcellularLocation>
        <location evidence="1">Nucleus</location>
    </subcellularLocation>
</comment>
<organism evidence="2">
    <name type="scientific">Aegilops tauschii</name>
    <name type="common">Tausch's goatgrass</name>
    <name type="synonym">Aegilops squarrosa</name>
    <dbReference type="NCBI Taxonomy" id="37682"/>
    <lineage>
        <taxon>Eukaryota</taxon>
        <taxon>Viridiplantae</taxon>
        <taxon>Streptophyta</taxon>
        <taxon>Embryophyta</taxon>
        <taxon>Tracheophyta</taxon>
        <taxon>Spermatophyta</taxon>
        <taxon>Magnoliopsida</taxon>
        <taxon>Liliopsida</taxon>
        <taxon>Poales</taxon>
        <taxon>Poaceae</taxon>
        <taxon>BOP clade</taxon>
        <taxon>Pooideae</taxon>
        <taxon>Triticodae</taxon>
        <taxon>Triticeae</taxon>
        <taxon>Triticinae</taxon>
        <taxon>Aegilops</taxon>
    </lineage>
</organism>